<evidence type="ECO:0000256" key="1">
    <source>
        <dbReference type="ARBA" id="ARBA00004561"/>
    </source>
</evidence>
<accession>A0ABY1Q508</accession>
<feature type="region of interest" description="Disordered" evidence="7">
    <location>
        <begin position="631"/>
        <end position="671"/>
    </location>
</feature>
<evidence type="ECO:0000313" key="10">
    <source>
        <dbReference type="EMBL" id="SMP59876.1"/>
    </source>
</evidence>
<keyword evidence="6" id="KW-0281">Fimbrium</keyword>
<keyword evidence="5" id="KW-0106">Calcium</keyword>
<dbReference type="InterPro" id="IPR008707">
    <property type="entry name" value="B-propeller_PilY1"/>
</dbReference>
<dbReference type="Pfam" id="PF05567">
    <property type="entry name" value="T4P_PilY1"/>
    <property type="match status" value="1"/>
</dbReference>
<comment type="caution">
    <text evidence="10">The sequence shown here is derived from an EMBL/GenBank/DDBJ whole genome shotgun (WGS) entry which is preliminary data.</text>
</comment>
<feature type="signal peptide" evidence="8">
    <location>
        <begin position="1"/>
        <end position="28"/>
    </location>
</feature>
<evidence type="ECO:0000256" key="6">
    <source>
        <dbReference type="ARBA" id="ARBA00023263"/>
    </source>
</evidence>
<proteinExistence type="inferred from homology"/>
<reference evidence="10 11" key="1">
    <citation type="submission" date="2017-05" db="EMBL/GenBank/DDBJ databases">
        <authorList>
            <person name="Varghese N."/>
            <person name="Submissions S."/>
        </authorList>
    </citation>
    <scope>NUCLEOTIDE SEQUENCE [LARGE SCALE GENOMIC DNA]</scope>
    <source>
        <strain evidence="10 11">DSM 26001</strain>
    </source>
</reference>
<evidence type="ECO:0000256" key="8">
    <source>
        <dbReference type="SAM" id="SignalP"/>
    </source>
</evidence>
<name>A0ABY1Q508_9BURK</name>
<organism evidence="10 11">
    <name type="scientific">Noviherbaspirillum suwonense</name>
    <dbReference type="NCBI Taxonomy" id="1224511"/>
    <lineage>
        <taxon>Bacteria</taxon>
        <taxon>Pseudomonadati</taxon>
        <taxon>Pseudomonadota</taxon>
        <taxon>Betaproteobacteria</taxon>
        <taxon>Burkholderiales</taxon>
        <taxon>Oxalobacteraceae</taxon>
        <taxon>Noviherbaspirillum</taxon>
    </lineage>
</organism>
<evidence type="ECO:0000313" key="11">
    <source>
        <dbReference type="Proteomes" id="UP001158049"/>
    </source>
</evidence>
<evidence type="ECO:0000256" key="4">
    <source>
        <dbReference type="ARBA" id="ARBA00022723"/>
    </source>
</evidence>
<evidence type="ECO:0000256" key="7">
    <source>
        <dbReference type="SAM" id="MobiDB-lite"/>
    </source>
</evidence>
<comment type="subcellular location">
    <subcellularLocation>
        <location evidence="1">Fimbrium</location>
    </subcellularLocation>
</comment>
<dbReference type="InterPro" id="IPR011047">
    <property type="entry name" value="Quinoprotein_ADH-like_sf"/>
</dbReference>
<sequence>MRRRLPAMPAMPAVLHTLRAALPATLFAALLAAAHGAATMPSLKLADAAELARFGACTAVVTDPGGGMLYQATAAASGLDGELAAYPLLRDAAGRPVIVARPAWSAAALLDARDPDTRQLYTGQPDGIALRTVALQWQELDAAQRLLLSNGGDDTPGPQRLAYLRGDRTRETGRPGGRLRQRRSLLGATVTGAPLFVAPAVAVGAAATSATSAASGDAGRRAAFADAASRRPAAVYLQANDGMLHAFDAASGAELFAYLPQALQPYWPRLPTAAHAAGPYADGGIAAGDALVGGVRKTVLAGALGSAAQGLFVLDISDPSRFGQGAGVLFEFTDRDDPDIGNVFNAPAIARFRTGTDTYGDFVVVASGYNTSRADGEGRFNPAGPGALFLLSLDRAASSPWQLNGNYFKFLLPAASHAKANGLSQPALVPGADGVVQSAFAGDLQGQVWPLDFGSDPPRTVQAATPLFAARDAGGKRQPITAPLRAVHAEQGLLLLFGTGRLLEAADAADQSVQSFYAVSDQLAVPLPAGRARLAGRKLLAGGDGLVRLEGGALPAQGWLLDFPAAGERIVASPTLADGKLYFATMRPGESACAAPGGLYQLDALTGRPPASVLAPWLGLAAPAGRTLALTPERRPGPAGGAPAPGAPASDSVLGAGAGKPVPSIAGKRRAGRLGWREVIEWEASHNADPQQ</sequence>
<dbReference type="EMBL" id="FXUL01000006">
    <property type="protein sequence ID" value="SMP59876.1"/>
    <property type="molecule type" value="Genomic_DNA"/>
</dbReference>
<feature type="domain" description="PilY1 beta-propeller" evidence="9">
    <location>
        <begin position="198"/>
        <end position="522"/>
    </location>
</feature>
<evidence type="ECO:0000256" key="2">
    <source>
        <dbReference type="ARBA" id="ARBA00008387"/>
    </source>
</evidence>
<feature type="chain" id="PRO_5046170916" evidence="8">
    <location>
        <begin position="29"/>
        <end position="692"/>
    </location>
</feature>
<keyword evidence="4" id="KW-0479">Metal-binding</keyword>
<keyword evidence="3" id="KW-1029">Fimbrium biogenesis</keyword>
<protein>
    <submittedName>
        <fullName evidence="10">Type IV pilus assembly protein PilY1</fullName>
    </submittedName>
</protein>
<evidence type="ECO:0000259" key="9">
    <source>
        <dbReference type="Pfam" id="PF05567"/>
    </source>
</evidence>
<keyword evidence="8" id="KW-0732">Signal</keyword>
<dbReference type="Proteomes" id="UP001158049">
    <property type="component" value="Unassembled WGS sequence"/>
</dbReference>
<gene>
    <name evidence="10" type="ORF">SAMN06295970_106173</name>
</gene>
<evidence type="ECO:0000256" key="5">
    <source>
        <dbReference type="ARBA" id="ARBA00022837"/>
    </source>
</evidence>
<dbReference type="SUPFAM" id="SSF50998">
    <property type="entry name" value="Quinoprotein alcohol dehydrogenase-like"/>
    <property type="match status" value="1"/>
</dbReference>
<keyword evidence="11" id="KW-1185">Reference proteome</keyword>
<comment type="similarity">
    <text evidence="2">Belongs to the PilY1 family.</text>
</comment>
<evidence type="ECO:0000256" key="3">
    <source>
        <dbReference type="ARBA" id="ARBA00022558"/>
    </source>
</evidence>